<sequence>MFDLLGLKVVNRRTYTYVAAFISCCLCTFVLPDSGERLIGPGTFEMDVLMACGHTFSLEVPVLSSIYCGLNAIASAPKPAYSKTFFPAHYLYGWLAYYFNTHHDADPVPPDLWMVIYSGAQGSKFFNGDDAHSLIHAGASINVGCTMLNKNKHDILHDDGQLDPVKFSYMVSLRSGYLVLRSCDKFHVEPYSPHRFARQFGYYQDYTGLLRRDVQERQVSYYEALRYWTLLLFIESQSCVFTPCQSLDWKNLVTSEFASWWPKVSIEDLRKNVEVLCSSTLTDTSKYKHGPRHNDGKRLDPPKDDGLRLRGTPNNRNNKPTADRHGFINGADTSDTESDVYYKHKRNRKRKSTFQAQGVGASSFAEFFDNTPNSPFLPTDLHLDGDVDLDAGIQDIVDGNRVVEGDTHPPTRKGKELRVAKDSTHGDQSKETHPIFLSSSTRSERSFQGPHSLEVASRALDIHPNDVNASDDAIKGDHIPTTSSNTFRPRPNSSTIFTNAIRSIGAGYLTMLQQSPFSEIEEKYAEARMVYKGIQNLKGDPRPLKHKVDSYFWSVKTYLALEAEVAGRQRSEQVEHDMRAQSELLKQAESDFVKEQEKQKLLEEHDATVTKRVSDLEAELQKACEEKVHLSDELAANKTRLMSYEEQIKAVKQTLDELAATPSLSTDEISQLEQHRVNLLELQSAIKPFEWMD</sequence>
<dbReference type="PANTHER" id="PTHR36607:SF20">
    <property type="entry name" value="AMINOTRANSFERASE-LIKE PLANT MOBILE DOMAIN-CONTAINING PROTEIN"/>
    <property type="match status" value="1"/>
</dbReference>
<proteinExistence type="predicted"/>
<dbReference type="Gramene" id="KMS95416">
    <property type="protein sequence ID" value="KMS95416"/>
    <property type="gene ID" value="BVRB_008470"/>
</dbReference>
<evidence type="ECO:0000313" key="4">
    <source>
        <dbReference type="Proteomes" id="UP000035740"/>
    </source>
</evidence>
<feature type="compositionally biased region" description="Basic and acidic residues" evidence="2">
    <location>
        <begin position="292"/>
        <end position="308"/>
    </location>
</feature>
<dbReference type="EMBL" id="KQ090473">
    <property type="protein sequence ID" value="KMS95416.1"/>
    <property type="molecule type" value="Genomic_DNA"/>
</dbReference>
<name>A0A0J8B341_BETVV</name>
<feature type="compositionally biased region" description="Basic and acidic residues" evidence="2">
    <location>
        <begin position="401"/>
        <end position="433"/>
    </location>
</feature>
<reference evidence="3 4" key="1">
    <citation type="journal article" date="2014" name="Nature">
        <title>The genome of the recently domesticated crop plant sugar beet (Beta vulgaris).</title>
        <authorList>
            <person name="Dohm J.C."/>
            <person name="Minoche A.E."/>
            <person name="Holtgrawe D."/>
            <person name="Capella-Gutierrez S."/>
            <person name="Zakrzewski F."/>
            <person name="Tafer H."/>
            <person name="Rupp O."/>
            <person name="Sorensen T.R."/>
            <person name="Stracke R."/>
            <person name="Reinhardt R."/>
            <person name="Goesmann A."/>
            <person name="Kraft T."/>
            <person name="Schulz B."/>
            <person name="Stadler P.F."/>
            <person name="Schmidt T."/>
            <person name="Gabaldon T."/>
            <person name="Lehrach H."/>
            <person name="Weisshaar B."/>
            <person name="Himmelbauer H."/>
        </authorList>
    </citation>
    <scope>NUCLEOTIDE SEQUENCE [LARGE SCALE GENOMIC DNA]</scope>
    <source>
        <tissue evidence="3">Taproot</tissue>
    </source>
</reference>
<dbReference type="OrthoDB" id="1750307at2759"/>
<feature type="coiled-coil region" evidence="1">
    <location>
        <begin position="571"/>
        <end position="661"/>
    </location>
</feature>
<gene>
    <name evidence="3" type="ORF">BVRB_008470</name>
</gene>
<dbReference type="Proteomes" id="UP000035740">
    <property type="component" value="Unassembled WGS sequence"/>
</dbReference>
<feature type="region of interest" description="Disordered" evidence="2">
    <location>
        <begin position="286"/>
        <end position="331"/>
    </location>
</feature>
<evidence type="ECO:0008006" key="5">
    <source>
        <dbReference type="Google" id="ProtNLM"/>
    </source>
</evidence>
<organism evidence="3 4">
    <name type="scientific">Beta vulgaris subsp. vulgaris</name>
    <name type="common">Beet</name>
    <dbReference type="NCBI Taxonomy" id="3555"/>
    <lineage>
        <taxon>Eukaryota</taxon>
        <taxon>Viridiplantae</taxon>
        <taxon>Streptophyta</taxon>
        <taxon>Embryophyta</taxon>
        <taxon>Tracheophyta</taxon>
        <taxon>Spermatophyta</taxon>
        <taxon>Magnoliopsida</taxon>
        <taxon>eudicotyledons</taxon>
        <taxon>Gunneridae</taxon>
        <taxon>Pentapetalae</taxon>
        <taxon>Caryophyllales</taxon>
        <taxon>Chenopodiaceae</taxon>
        <taxon>Betoideae</taxon>
        <taxon>Beta</taxon>
    </lineage>
</organism>
<feature type="region of interest" description="Disordered" evidence="2">
    <location>
        <begin position="401"/>
        <end position="447"/>
    </location>
</feature>
<dbReference type="OMA" id="VYFSITH"/>
<feature type="compositionally biased region" description="Polar residues" evidence="2">
    <location>
        <begin position="480"/>
        <end position="491"/>
    </location>
</feature>
<feature type="region of interest" description="Disordered" evidence="2">
    <location>
        <begin position="467"/>
        <end position="491"/>
    </location>
</feature>
<keyword evidence="4" id="KW-1185">Reference proteome</keyword>
<evidence type="ECO:0000256" key="2">
    <source>
        <dbReference type="SAM" id="MobiDB-lite"/>
    </source>
</evidence>
<evidence type="ECO:0000313" key="3">
    <source>
        <dbReference type="EMBL" id="KMS95416.1"/>
    </source>
</evidence>
<dbReference type="AlphaFoldDB" id="A0A0J8B341"/>
<dbReference type="PANTHER" id="PTHR36607">
    <property type="entry name" value="1,2-DIHYDROXY-3-KETO-5-METHYLTHIOPENTENE DIOXYGENASE 4"/>
    <property type="match status" value="1"/>
</dbReference>
<keyword evidence="1" id="KW-0175">Coiled coil</keyword>
<protein>
    <recommendedName>
        <fullName evidence="5">Aminotransferase-like plant mobile domain-containing protein</fullName>
    </recommendedName>
</protein>
<accession>A0A0J8B341</accession>
<evidence type="ECO:0000256" key="1">
    <source>
        <dbReference type="SAM" id="Coils"/>
    </source>
</evidence>